<protein>
    <submittedName>
        <fullName evidence="1">Uncharacterized protein</fullName>
    </submittedName>
</protein>
<dbReference type="AlphaFoldDB" id="A0A6N8FYC8"/>
<name>A0A6N8FYC8_9CHRO</name>
<reference evidence="1 2" key="1">
    <citation type="journal article" date="2019" name="Front. Microbiol.">
        <title>Genomic Features for Desiccation Tolerance and Sugar Biosynthesis in the Extremophile Gloeocapsopsis sp. UTEX B3054.</title>
        <authorList>
            <person name="Urrejola C."/>
            <person name="Alcorta J."/>
            <person name="Salas L."/>
            <person name="Vasquez M."/>
            <person name="Polz M.F."/>
            <person name="Vicuna R."/>
            <person name="Diez B."/>
        </authorList>
    </citation>
    <scope>NUCLEOTIDE SEQUENCE [LARGE SCALE GENOMIC DNA]</scope>
    <source>
        <strain evidence="1 2">1H9</strain>
    </source>
</reference>
<dbReference type="RefSeq" id="WP_105219883.1">
    <property type="nucleotide sequence ID" value="NZ_CAWNSU010000049.1"/>
</dbReference>
<comment type="caution">
    <text evidence="1">The sequence shown here is derived from an EMBL/GenBank/DDBJ whole genome shotgun (WGS) entry which is preliminary data.</text>
</comment>
<evidence type="ECO:0000313" key="2">
    <source>
        <dbReference type="Proteomes" id="UP000441797"/>
    </source>
</evidence>
<dbReference type="Proteomes" id="UP000441797">
    <property type="component" value="Unassembled WGS sequence"/>
</dbReference>
<dbReference type="EMBL" id="NAPY01000027">
    <property type="protein sequence ID" value="MUL37849.1"/>
    <property type="molecule type" value="Genomic_DNA"/>
</dbReference>
<keyword evidence="2" id="KW-1185">Reference proteome</keyword>
<organism evidence="1 2">
    <name type="scientific">Gloeocapsopsis dulcis AAB1 = 1H9</name>
    <dbReference type="NCBI Taxonomy" id="1433147"/>
    <lineage>
        <taxon>Bacteria</taxon>
        <taxon>Bacillati</taxon>
        <taxon>Cyanobacteriota</taxon>
        <taxon>Cyanophyceae</taxon>
        <taxon>Oscillatoriophycideae</taxon>
        <taxon>Chroococcales</taxon>
        <taxon>Chroococcaceae</taxon>
        <taxon>Gloeocapsopsis</taxon>
        <taxon>Gloeocapsopsis dulcis</taxon>
    </lineage>
</organism>
<proteinExistence type="predicted"/>
<accession>A0A6N8FYC8</accession>
<gene>
    <name evidence="1" type="ORF">BWI75_16325</name>
</gene>
<sequence length="62" mass="7184">MTKPNLGLPDYLQMVFTYICTDLKAASVVYFANISQWYYEAYQECLAVSDINNVKAFLVIHR</sequence>
<evidence type="ECO:0000313" key="1">
    <source>
        <dbReference type="EMBL" id="MUL37849.1"/>
    </source>
</evidence>